<protein>
    <submittedName>
        <fullName evidence="1">Uncharacterized protein</fullName>
    </submittedName>
</protein>
<comment type="caution">
    <text evidence="1">The sequence shown here is derived from an EMBL/GenBank/DDBJ whole genome shotgun (WGS) entry which is preliminary data.</text>
</comment>
<sequence>MEIINRKNKIHKKWRIHPNNDDFLSFKHLRRESKARILAAYDNFILNIKKDVEMNSKRIFSISSSKRLGTSMPLLMRYNNETDNAATEICELFAIFIRSVFAPPTVAATPPLNQVRNSLLSSIRFVNSRRD</sequence>
<dbReference type="EMBL" id="JABFTP020000185">
    <property type="protein sequence ID" value="KAL3288703.1"/>
    <property type="molecule type" value="Genomic_DNA"/>
</dbReference>
<gene>
    <name evidence="1" type="ORF">HHI36_003138</name>
</gene>
<keyword evidence="2" id="KW-1185">Reference proteome</keyword>
<evidence type="ECO:0000313" key="1">
    <source>
        <dbReference type="EMBL" id="KAL3288703.1"/>
    </source>
</evidence>
<accession>A0ABD2PCK8</accession>
<organism evidence="1 2">
    <name type="scientific">Cryptolaemus montrouzieri</name>
    <dbReference type="NCBI Taxonomy" id="559131"/>
    <lineage>
        <taxon>Eukaryota</taxon>
        <taxon>Metazoa</taxon>
        <taxon>Ecdysozoa</taxon>
        <taxon>Arthropoda</taxon>
        <taxon>Hexapoda</taxon>
        <taxon>Insecta</taxon>
        <taxon>Pterygota</taxon>
        <taxon>Neoptera</taxon>
        <taxon>Endopterygota</taxon>
        <taxon>Coleoptera</taxon>
        <taxon>Polyphaga</taxon>
        <taxon>Cucujiformia</taxon>
        <taxon>Coccinelloidea</taxon>
        <taxon>Coccinellidae</taxon>
        <taxon>Scymninae</taxon>
        <taxon>Scymnini</taxon>
        <taxon>Cryptolaemus</taxon>
    </lineage>
</organism>
<dbReference type="Proteomes" id="UP001516400">
    <property type="component" value="Unassembled WGS sequence"/>
</dbReference>
<name>A0ABD2PCK8_9CUCU</name>
<reference evidence="1 2" key="1">
    <citation type="journal article" date="2021" name="BMC Biol.">
        <title>Horizontally acquired antibacterial genes associated with adaptive radiation of ladybird beetles.</title>
        <authorList>
            <person name="Li H.S."/>
            <person name="Tang X.F."/>
            <person name="Huang Y.H."/>
            <person name="Xu Z.Y."/>
            <person name="Chen M.L."/>
            <person name="Du X.Y."/>
            <person name="Qiu B.Y."/>
            <person name="Chen P.T."/>
            <person name="Zhang W."/>
            <person name="Slipinski A."/>
            <person name="Escalona H.E."/>
            <person name="Waterhouse R.M."/>
            <person name="Zwick A."/>
            <person name="Pang H."/>
        </authorList>
    </citation>
    <scope>NUCLEOTIDE SEQUENCE [LARGE SCALE GENOMIC DNA]</scope>
    <source>
        <strain evidence="1">SYSU2018</strain>
    </source>
</reference>
<evidence type="ECO:0000313" key="2">
    <source>
        <dbReference type="Proteomes" id="UP001516400"/>
    </source>
</evidence>
<dbReference type="AlphaFoldDB" id="A0ABD2PCK8"/>
<proteinExistence type="predicted"/>